<evidence type="ECO:0000313" key="5">
    <source>
        <dbReference type="Proteomes" id="UP000012019"/>
    </source>
</evidence>
<dbReference type="STRING" id="1286106.MPL1_03528"/>
<sequence>MKSVLRLGKLQITILLLLLFSVLIYAARLEALLWYSIKPGFSAVSHQTSLELGQYTVSIDALPISGVDSDLSGLTYNHETGTLFSVINGQSSIVELSTSGELLRKIALQGVKDVEGITHINGHQYAIVDEAEHRLMLIEILPETLTVDITDVPQLRLDLNIRRNKSFEGVSWDEHHQRLLVVTERNPLRVLQITGFVEQSNGNDQLSVTEVTPGRFNRLALRDLSSVTHGPHADTVLLLSHESRLLAEYDADGKLLGSLNLWRGFHGLRAIFLKLKVLQSVLMAVSISPVNRICCMSLKNPRQCIKAGLRVSPK</sequence>
<dbReference type="eggNOG" id="COG3204">
    <property type="taxonomic scope" value="Bacteria"/>
</dbReference>
<protein>
    <submittedName>
        <fullName evidence="4">Sdia-regulated domain-containing protein</fullName>
    </submittedName>
</protein>
<keyword evidence="5" id="KW-1185">Reference proteome</keyword>
<dbReference type="GO" id="GO:0005886">
    <property type="term" value="C:plasma membrane"/>
    <property type="evidence" value="ECO:0007669"/>
    <property type="project" value="UniProtKB-SubCell"/>
</dbReference>
<evidence type="ECO:0000256" key="1">
    <source>
        <dbReference type="ARBA" id="ARBA00004236"/>
    </source>
</evidence>
<organism evidence="4 5">
    <name type="scientific">Methylophaga lonarensis MPL</name>
    <dbReference type="NCBI Taxonomy" id="1286106"/>
    <lineage>
        <taxon>Bacteria</taxon>
        <taxon>Pseudomonadati</taxon>
        <taxon>Pseudomonadota</taxon>
        <taxon>Gammaproteobacteria</taxon>
        <taxon>Thiotrichales</taxon>
        <taxon>Piscirickettsiaceae</taxon>
        <taxon>Methylophaga</taxon>
    </lineage>
</organism>
<comment type="subcellular location">
    <subcellularLocation>
        <location evidence="1">Cell membrane</location>
    </subcellularLocation>
</comment>
<dbReference type="OrthoDB" id="6080098at2"/>
<dbReference type="CDD" id="cd09971">
    <property type="entry name" value="SdiA-regulated"/>
    <property type="match status" value="1"/>
</dbReference>
<dbReference type="AlphaFoldDB" id="M7NY82"/>
<gene>
    <name evidence="4" type="ORF">MPL1_03528</name>
</gene>
<evidence type="ECO:0000313" key="4">
    <source>
        <dbReference type="EMBL" id="EMR13753.1"/>
    </source>
</evidence>
<dbReference type="Pfam" id="PF06977">
    <property type="entry name" value="SdiA-regulated"/>
    <property type="match status" value="1"/>
</dbReference>
<proteinExistence type="predicted"/>
<comment type="caution">
    <text evidence="4">The sequence shown here is derived from an EMBL/GenBank/DDBJ whole genome shotgun (WGS) entry which is preliminary data.</text>
</comment>
<accession>M7NY82</accession>
<name>M7NY82_9GAMM</name>
<dbReference type="SUPFAM" id="SSF50956">
    <property type="entry name" value="Thermostable phytase (3-phytase)"/>
    <property type="match status" value="1"/>
</dbReference>
<dbReference type="EMBL" id="APHR01000015">
    <property type="protein sequence ID" value="EMR13753.1"/>
    <property type="molecule type" value="Genomic_DNA"/>
</dbReference>
<keyword evidence="3" id="KW-0472">Membrane</keyword>
<dbReference type="Proteomes" id="UP000012019">
    <property type="component" value="Unassembled WGS sequence"/>
</dbReference>
<dbReference type="PATRIC" id="fig|1286106.3.peg.706"/>
<keyword evidence="2" id="KW-1003">Cell membrane</keyword>
<dbReference type="InterPro" id="IPR009722">
    <property type="entry name" value="YjiK/CarP"/>
</dbReference>
<evidence type="ECO:0000256" key="3">
    <source>
        <dbReference type="ARBA" id="ARBA00023136"/>
    </source>
</evidence>
<reference evidence="4 5" key="1">
    <citation type="journal article" date="2013" name="Genome Announc.">
        <title>Draft Genome Sequence of Methylophaga lonarensis MPLT, a Haloalkaliphilic (Non-Methane-Utilizing) Methylotroph.</title>
        <authorList>
            <person name="Shetty S.A."/>
            <person name="Marathe N.P."/>
            <person name="Munot H."/>
            <person name="Antony C.P."/>
            <person name="Dhotre D.P."/>
            <person name="Murrell J.C."/>
            <person name="Shouche Y.S."/>
        </authorList>
    </citation>
    <scope>NUCLEOTIDE SEQUENCE [LARGE SCALE GENOMIC DNA]</scope>
    <source>
        <strain evidence="4 5">MPL</strain>
    </source>
</reference>
<evidence type="ECO:0000256" key="2">
    <source>
        <dbReference type="ARBA" id="ARBA00022475"/>
    </source>
</evidence>